<keyword evidence="2" id="KW-0472">Membrane</keyword>
<dbReference type="CDD" id="cd08547">
    <property type="entry name" value="Type_II_cohesin"/>
    <property type="match status" value="1"/>
</dbReference>
<evidence type="ECO:0000256" key="1">
    <source>
        <dbReference type="SAM" id="MobiDB-lite"/>
    </source>
</evidence>
<dbReference type="AlphaFoldDB" id="A0A0G0LQI6"/>
<feature type="compositionally biased region" description="Low complexity" evidence="1">
    <location>
        <begin position="182"/>
        <end position="191"/>
    </location>
</feature>
<keyword evidence="3" id="KW-0732">Signal</keyword>
<keyword evidence="2" id="KW-0812">Transmembrane</keyword>
<dbReference type="Gene3D" id="2.60.40.680">
    <property type="match status" value="1"/>
</dbReference>
<dbReference type="Pfam" id="PF00963">
    <property type="entry name" value="Cohesin"/>
    <property type="match status" value="1"/>
</dbReference>
<accession>A0A0G0LQI6</accession>
<name>A0A0G0LQI6_9BACT</name>
<evidence type="ECO:0000259" key="4">
    <source>
        <dbReference type="Pfam" id="PF00963"/>
    </source>
</evidence>
<protein>
    <recommendedName>
        <fullName evidence="4">Cohesin domain-containing protein</fullName>
    </recommendedName>
</protein>
<gene>
    <name evidence="5" type="ORF">UT14_C0042G0017</name>
</gene>
<evidence type="ECO:0000313" key="6">
    <source>
        <dbReference type="Proteomes" id="UP000033841"/>
    </source>
</evidence>
<feature type="region of interest" description="Disordered" evidence="1">
    <location>
        <begin position="171"/>
        <end position="193"/>
    </location>
</feature>
<organism evidence="5 6">
    <name type="scientific">Candidatus Shapirobacteria bacterium GW2011_GWE1_38_92</name>
    <dbReference type="NCBI Taxonomy" id="1618489"/>
    <lineage>
        <taxon>Bacteria</taxon>
        <taxon>Candidatus Shapironibacteriota</taxon>
    </lineage>
</organism>
<dbReference type="GO" id="GO:0030246">
    <property type="term" value="F:carbohydrate binding"/>
    <property type="evidence" value="ECO:0007669"/>
    <property type="project" value="InterPro"/>
</dbReference>
<dbReference type="InterPro" id="IPR008965">
    <property type="entry name" value="CBM2/CBM3_carb-bd_dom_sf"/>
</dbReference>
<feature type="transmembrane region" description="Helical" evidence="2">
    <location>
        <begin position="200"/>
        <end position="218"/>
    </location>
</feature>
<keyword evidence="2" id="KW-1133">Transmembrane helix</keyword>
<dbReference type="SUPFAM" id="SSF49384">
    <property type="entry name" value="Carbohydrate-binding domain"/>
    <property type="match status" value="1"/>
</dbReference>
<reference evidence="5 6" key="1">
    <citation type="journal article" date="2015" name="Nature">
        <title>rRNA introns, odd ribosomes, and small enigmatic genomes across a large radiation of phyla.</title>
        <authorList>
            <person name="Brown C.T."/>
            <person name="Hug L.A."/>
            <person name="Thomas B.C."/>
            <person name="Sharon I."/>
            <person name="Castelle C.J."/>
            <person name="Singh A."/>
            <person name="Wilkins M.J."/>
            <person name="Williams K.H."/>
            <person name="Banfield J.F."/>
        </authorList>
    </citation>
    <scope>NUCLEOTIDE SEQUENCE [LARGE SCALE GENOMIC DNA]</scope>
</reference>
<feature type="domain" description="Cohesin" evidence="4">
    <location>
        <begin position="31"/>
        <end position="146"/>
    </location>
</feature>
<proteinExistence type="predicted"/>
<dbReference type="Proteomes" id="UP000033841">
    <property type="component" value="Unassembled WGS sequence"/>
</dbReference>
<sequence length="221" mass="23358">MNKKLLAPFLWLILFTVLSTKSVMAAPHLTLTPSSKTVANGDEFTVMVGVDSGTETSTAVDAWGTFDATRLEIISIVKADNPAFPFTASPNIYNDTGKFDFSCASTDMSSFEDKVINGDLMKITFKAKATGLATVTFTCQSGSTIDSNIIKTTGEDIIDCGANQSGSYTIEASIGGDEDTTTDTTTTSSSELPQTGGFETTMIMLVLGTLGIAGSLFFKKI</sequence>
<dbReference type="GO" id="GO:0000272">
    <property type="term" value="P:polysaccharide catabolic process"/>
    <property type="evidence" value="ECO:0007669"/>
    <property type="project" value="InterPro"/>
</dbReference>
<evidence type="ECO:0000256" key="2">
    <source>
        <dbReference type="SAM" id="Phobius"/>
    </source>
</evidence>
<dbReference type="InterPro" id="IPR002102">
    <property type="entry name" value="Cohesin_dom"/>
</dbReference>
<dbReference type="NCBIfam" id="TIGR01167">
    <property type="entry name" value="LPXTG_anchor"/>
    <property type="match status" value="1"/>
</dbReference>
<feature type="chain" id="PRO_5002533400" description="Cohesin domain-containing protein" evidence="3">
    <location>
        <begin position="26"/>
        <end position="221"/>
    </location>
</feature>
<comment type="caution">
    <text evidence="5">The sequence shown here is derived from an EMBL/GenBank/DDBJ whole genome shotgun (WGS) entry which is preliminary data.</text>
</comment>
<dbReference type="EMBL" id="LBVR01000042">
    <property type="protein sequence ID" value="KKQ90235.1"/>
    <property type="molecule type" value="Genomic_DNA"/>
</dbReference>
<evidence type="ECO:0000256" key="3">
    <source>
        <dbReference type="SAM" id="SignalP"/>
    </source>
</evidence>
<feature type="signal peptide" evidence="3">
    <location>
        <begin position="1"/>
        <end position="25"/>
    </location>
</feature>
<evidence type="ECO:0000313" key="5">
    <source>
        <dbReference type="EMBL" id="KKQ90235.1"/>
    </source>
</evidence>